<keyword evidence="7" id="KW-0285">Flavoprotein</keyword>
<name>F4PWN7_CACFS</name>
<dbReference type="PRINTS" id="PR00371">
    <property type="entry name" value="FPNCR"/>
</dbReference>
<keyword evidence="11" id="KW-0560">Oxidoreductase</keyword>
<dbReference type="RefSeq" id="XP_004367384.1">
    <property type="nucleotide sequence ID" value="XM_004367327.1"/>
</dbReference>
<accession>F4PWN7</accession>
<dbReference type="GO" id="GO:0071949">
    <property type="term" value="F:FAD binding"/>
    <property type="evidence" value="ECO:0007669"/>
    <property type="project" value="TreeGrafter"/>
</dbReference>
<evidence type="ECO:0000256" key="14">
    <source>
        <dbReference type="ARBA" id="ARBA00048649"/>
    </source>
</evidence>
<sequence>MFAHNPELKNIFNMSNQRSGGQPQALFDSLCAYAVNIENLGALLPAVERIAQKHCSFNITPEMYSIVGLHLLETIREEFNPGEEILNAWGDAYKVLADVFIKREEQLYSEAEKMVGGWRGTREFTIVKKEKQSDAITSFLLKPVDGGKVVSYQPGQYLGVYIDHPSFENREIRHYSLTLEPNTEYYRIAVKKEQDGRVSSFLHEVAKDGDVIKAAAPRGDFFLNASSITSNTPVTLISGGVGQTPLLSMLHYLQTSQHQGQVNWVHAAQNLSTRAFNEEVEKIGATLPKFKSFQFLSEVSPSALQVDNTFAGRINLSQLDKDLIKQDDMHYYTCGPVGFMQEVAKQLLSMGVPVSNIHYELFGPHKVI</sequence>
<feature type="domain" description="Globin" evidence="17">
    <location>
        <begin position="1"/>
        <end position="105"/>
    </location>
</feature>
<evidence type="ECO:0000256" key="9">
    <source>
        <dbReference type="ARBA" id="ARBA00022827"/>
    </source>
</evidence>
<evidence type="ECO:0000256" key="10">
    <source>
        <dbReference type="ARBA" id="ARBA00022857"/>
    </source>
</evidence>
<dbReference type="OrthoDB" id="275556at2759"/>
<dbReference type="InterPro" id="IPR017927">
    <property type="entry name" value="FAD-bd_FR_type"/>
</dbReference>
<dbReference type="PANTHER" id="PTHR43396">
    <property type="entry name" value="FLAVOHEMOPROTEIN"/>
    <property type="match status" value="1"/>
</dbReference>
<keyword evidence="8" id="KW-0479">Metal-binding</keyword>
<reference evidence="20" key="1">
    <citation type="journal article" date="2011" name="Genome Res.">
        <title>Phylogeny-wide analysis of social amoeba genomes highlights ancient origins for complex intercellular communication.</title>
        <authorList>
            <person name="Heidel A.J."/>
            <person name="Lawal H.M."/>
            <person name="Felder M."/>
            <person name="Schilde C."/>
            <person name="Helps N.R."/>
            <person name="Tunggal B."/>
            <person name="Rivero F."/>
            <person name="John U."/>
            <person name="Schleicher M."/>
            <person name="Eichinger L."/>
            <person name="Platzer M."/>
            <person name="Noegel A.A."/>
            <person name="Schaap P."/>
            <person name="Gloeckner G."/>
        </authorList>
    </citation>
    <scope>NUCLEOTIDE SEQUENCE [LARGE SCALE GENOMIC DNA]</scope>
    <source>
        <strain evidence="20">SH3</strain>
    </source>
</reference>
<keyword evidence="16" id="KW-0813">Transport</keyword>
<dbReference type="SUPFAM" id="SSF63380">
    <property type="entry name" value="Riboflavin synthase domain-like"/>
    <property type="match status" value="1"/>
</dbReference>
<dbReference type="FunFam" id="2.40.30.10:FF:000034">
    <property type="entry name" value="Flavohemoprotein"/>
    <property type="match status" value="1"/>
</dbReference>
<dbReference type="GO" id="GO:0005344">
    <property type="term" value="F:oxygen carrier activity"/>
    <property type="evidence" value="ECO:0007669"/>
    <property type="project" value="UniProtKB-KW"/>
</dbReference>
<dbReference type="InterPro" id="IPR001709">
    <property type="entry name" value="Flavoprot_Pyr_Nucl_cyt_Rdtase"/>
</dbReference>
<dbReference type="AlphaFoldDB" id="F4PWN7"/>
<dbReference type="GO" id="GO:0071500">
    <property type="term" value="P:cellular response to nitrosative stress"/>
    <property type="evidence" value="ECO:0007669"/>
    <property type="project" value="TreeGrafter"/>
</dbReference>
<keyword evidence="20" id="KW-1185">Reference proteome</keyword>
<dbReference type="Gene3D" id="3.40.50.80">
    <property type="entry name" value="Nucleotide-binding domain of ferredoxin-NADP reductase (FNR) module"/>
    <property type="match status" value="1"/>
</dbReference>
<dbReference type="Pfam" id="PF00970">
    <property type="entry name" value="FAD_binding_6"/>
    <property type="match status" value="1"/>
</dbReference>
<comment type="similarity">
    <text evidence="3">In the C-terminal section; belongs to the flavoprotein pyridine nucleotide cytochrome reductase family.</text>
</comment>
<dbReference type="KEGG" id="dfa:DFA_07525"/>
<keyword evidence="6 16" id="KW-0349">Heme</keyword>
<comment type="catalytic activity">
    <reaction evidence="14">
        <text>2 nitric oxide + NADH + 2 O2 = 2 nitrate + NAD(+) + H(+)</text>
        <dbReference type="Rhea" id="RHEA:19469"/>
        <dbReference type="ChEBI" id="CHEBI:15378"/>
        <dbReference type="ChEBI" id="CHEBI:15379"/>
        <dbReference type="ChEBI" id="CHEBI:16480"/>
        <dbReference type="ChEBI" id="CHEBI:17632"/>
        <dbReference type="ChEBI" id="CHEBI:57540"/>
        <dbReference type="ChEBI" id="CHEBI:57945"/>
        <dbReference type="EC" id="1.14.12.17"/>
    </reaction>
</comment>
<dbReference type="SUPFAM" id="SSF46458">
    <property type="entry name" value="Globin-like"/>
    <property type="match status" value="1"/>
</dbReference>
<dbReference type="Pfam" id="PF00042">
    <property type="entry name" value="Globin"/>
    <property type="match status" value="1"/>
</dbReference>
<dbReference type="NCBIfam" id="NF009805">
    <property type="entry name" value="PRK13289.1"/>
    <property type="match status" value="1"/>
</dbReference>
<dbReference type="PRINTS" id="PR00410">
    <property type="entry name" value="PHEHYDRXLASE"/>
</dbReference>
<feature type="domain" description="FAD-binding FR-type" evidence="18">
    <location>
        <begin position="119"/>
        <end position="224"/>
    </location>
</feature>
<dbReference type="Proteomes" id="UP000007797">
    <property type="component" value="Unassembled WGS sequence"/>
</dbReference>
<dbReference type="InterPro" id="IPR001433">
    <property type="entry name" value="OxRdtase_FAD/NAD-bd"/>
</dbReference>
<evidence type="ECO:0000256" key="3">
    <source>
        <dbReference type="ARBA" id="ARBA00006401"/>
    </source>
</evidence>
<evidence type="ECO:0000256" key="2">
    <source>
        <dbReference type="ARBA" id="ARBA00001974"/>
    </source>
</evidence>
<dbReference type="EC" id="1.14.12.17" evidence="4"/>
<dbReference type="Gene3D" id="2.40.30.10">
    <property type="entry name" value="Translation factors"/>
    <property type="match status" value="1"/>
</dbReference>
<dbReference type="InterPro" id="IPR012292">
    <property type="entry name" value="Globin/Proto"/>
</dbReference>
<evidence type="ECO:0000256" key="13">
    <source>
        <dbReference type="ARBA" id="ARBA00023027"/>
    </source>
</evidence>
<dbReference type="GO" id="GO:0008941">
    <property type="term" value="F:nitric oxide dioxygenase NAD(P)H activity"/>
    <property type="evidence" value="ECO:0007669"/>
    <property type="project" value="UniProtKB-EC"/>
</dbReference>
<keyword evidence="10" id="KW-0521">NADP</keyword>
<dbReference type="PROSITE" id="PS51384">
    <property type="entry name" value="FAD_FR"/>
    <property type="match status" value="1"/>
</dbReference>
<evidence type="ECO:0000256" key="4">
    <source>
        <dbReference type="ARBA" id="ARBA00012229"/>
    </source>
</evidence>
<dbReference type="PANTHER" id="PTHR43396:SF3">
    <property type="entry name" value="FLAVOHEMOPROTEIN"/>
    <property type="match status" value="1"/>
</dbReference>
<dbReference type="InterPro" id="IPR017938">
    <property type="entry name" value="Riboflavin_synthase-like_b-brl"/>
</dbReference>
<dbReference type="GO" id="GO:0009636">
    <property type="term" value="P:response to toxic substance"/>
    <property type="evidence" value="ECO:0007669"/>
    <property type="project" value="UniProtKB-KW"/>
</dbReference>
<evidence type="ECO:0000256" key="16">
    <source>
        <dbReference type="RuleBase" id="RU000356"/>
    </source>
</evidence>
<organism evidence="19 20">
    <name type="scientific">Cavenderia fasciculata</name>
    <name type="common">Slime mold</name>
    <name type="synonym">Dictyostelium fasciculatum</name>
    <dbReference type="NCBI Taxonomy" id="261658"/>
    <lineage>
        <taxon>Eukaryota</taxon>
        <taxon>Amoebozoa</taxon>
        <taxon>Evosea</taxon>
        <taxon>Eumycetozoa</taxon>
        <taxon>Dictyostelia</taxon>
        <taxon>Acytosteliales</taxon>
        <taxon>Cavenderiaceae</taxon>
        <taxon>Cavenderia</taxon>
    </lineage>
</organism>
<evidence type="ECO:0000256" key="11">
    <source>
        <dbReference type="ARBA" id="ARBA00023002"/>
    </source>
</evidence>
<dbReference type="OMA" id="ADIHYEV"/>
<evidence type="ECO:0000313" key="19">
    <source>
        <dbReference type="EMBL" id="EGG20401.1"/>
    </source>
</evidence>
<proteinExistence type="inferred from homology"/>
<evidence type="ECO:0000256" key="7">
    <source>
        <dbReference type="ARBA" id="ARBA00022630"/>
    </source>
</evidence>
<protein>
    <recommendedName>
        <fullName evidence="4">nitric oxide dioxygenase</fullName>
        <ecNumber evidence="4">1.14.12.17</ecNumber>
    </recommendedName>
</protein>
<dbReference type="GO" id="GO:0046210">
    <property type="term" value="P:nitric oxide catabolic process"/>
    <property type="evidence" value="ECO:0007669"/>
    <property type="project" value="TreeGrafter"/>
</dbReference>
<dbReference type="CDD" id="cd06184">
    <property type="entry name" value="flavohem_like_fad_nad_binding"/>
    <property type="match status" value="1"/>
</dbReference>
<dbReference type="InterPro" id="IPR039261">
    <property type="entry name" value="FNR_nucleotide-bd"/>
</dbReference>
<evidence type="ECO:0000256" key="15">
    <source>
        <dbReference type="ARBA" id="ARBA00049433"/>
    </source>
</evidence>
<dbReference type="GO" id="GO:0019825">
    <property type="term" value="F:oxygen binding"/>
    <property type="evidence" value="ECO:0007669"/>
    <property type="project" value="InterPro"/>
</dbReference>
<evidence type="ECO:0000313" key="20">
    <source>
        <dbReference type="Proteomes" id="UP000007797"/>
    </source>
</evidence>
<dbReference type="InterPro" id="IPR000971">
    <property type="entry name" value="Globin"/>
</dbReference>
<comment type="cofactor">
    <cofactor evidence="1">
        <name>heme b</name>
        <dbReference type="ChEBI" id="CHEBI:60344"/>
    </cofactor>
</comment>
<dbReference type="GO" id="GO:0020037">
    <property type="term" value="F:heme binding"/>
    <property type="evidence" value="ECO:0007669"/>
    <property type="project" value="InterPro"/>
</dbReference>
<dbReference type="EMBL" id="GL883013">
    <property type="protein sequence ID" value="EGG20401.1"/>
    <property type="molecule type" value="Genomic_DNA"/>
</dbReference>
<evidence type="ECO:0000256" key="1">
    <source>
        <dbReference type="ARBA" id="ARBA00001970"/>
    </source>
</evidence>
<evidence type="ECO:0000259" key="18">
    <source>
        <dbReference type="PROSITE" id="PS51384"/>
    </source>
</evidence>
<dbReference type="PROSITE" id="PS01033">
    <property type="entry name" value="GLOBIN"/>
    <property type="match status" value="1"/>
</dbReference>
<dbReference type="InterPro" id="IPR009050">
    <property type="entry name" value="Globin-like_sf"/>
</dbReference>
<evidence type="ECO:0000256" key="6">
    <source>
        <dbReference type="ARBA" id="ARBA00022617"/>
    </source>
</evidence>
<keyword evidence="16" id="KW-0561">Oxygen transport</keyword>
<dbReference type="InterPro" id="IPR008333">
    <property type="entry name" value="Cbr1-like_FAD-bd_dom"/>
</dbReference>
<keyword evidence="5" id="KW-0216">Detoxification</keyword>
<evidence type="ECO:0000256" key="12">
    <source>
        <dbReference type="ARBA" id="ARBA00023004"/>
    </source>
</evidence>
<comment type="cofactor">
    <cofactor evidence="2">
        <name>FAD</name>
        <dbReference type="ChEBI" id="CHEBI:57692"/>
    </cofactor>
</comment>
<dbReference type="FunFam" id="3.40.50.80:FF:000010">
    <property type="entry name" value="Flavohemoprotein"/>
    <property type="match status" value="1"/>
</dbReference>
<comment type="similarity">
    <text evidence="16">Belongs to the globin family.</text>
</comment>
<dbReference type="GO" id="GO:0046872">
    <property type="term" value="F:metal ion binding"/>
    <property type="evidence" value="ECO:0007669"/>
    <property type="project" value="UniProtKB-KW"/>
</dbReference>
<comment type="catalytic activity">
    <reaction evidence="15">
        <text>2 nitric oxide + NADPH + 2 O2 = 2 nitrate + NADP(+) + H(+)</text>
        <dbReference type="Rhea" id="RHEA:19465"/>
        <dbReference type="ChEBI" id="CHEBI:15378"/>
        <dbReference type="ChEBI" id="CHEBI:15379"/>
        <dbReference type="ChEBI" id="CHEBI:16480"/>
        <dbReference type="ChEBI" id="CHEBI:17632"/>
        <dbReference type="ChEBI" id="CHEBI:57783"/>
        <dbReference type="ChEBI" id="CHEBI:58349"/>
        <dbReference type="EC" id="1.14.12.17"/>
    </reaction>
</comment>
<dbReference type="SUPFAM" id="SSF52343">
    <property type="entry name" value="Ferredoxin reductase-like, C-terminal NADP-linked domain"/>
    <property type="match status" value="1"/>
</dbReference>
<gene>
    <name evidence="19" type="primary">fhbA</name>
    <name evidence="19" type="ORF">DFA_07525</name>
</gene>
<keyword evidence="13" id="KW-0520">NAD</keyword>
<evidence type="ECO:0000259" key="17">
    <source>
        <dbReference type="PROSITE" id="PS01033"/>
    </source>
</evidence>
<keyword evidence="9" id="KW-0274">FAD</keyword>
<keyword evidence="12" id="KW-0408">Iron</keyword>
<evidence type="ECO:0000256" key="8">
    <source>
        <dbReference type="ARBA" id="ARBA00022723"/>
    </source>
</evidence>
<dbReference type="Pfam" id="PF00175">
    <property type="entry name" value="NAD_binding_1"/>
    <property type="match status" value="1"/>
</dbReference>
<evidence type="ECO:0000256" key="5">
    <source>
        <dbReference type="ARBA" id="ARBA00022575"/>
    </source>
</evidence>
<dbReference type="GeneID" id="14872275"/>
<dbReference type="STRING" id="1054147.F4PWN7"/>
<dbReference type="Gene3D" id="1.10.490.10">
    <property type="entry name" value="Globins"/>
    <property type="match status" value="1"/>
</dbReference>